<reference evidence="1" key="1">
    <citation type="submission" date="2021-01" db="EMBL/GenBank/DDBJ databases">
        <title>Whole genome shotgun sequence of Actinoplanes siamensis NBRC 109076.</title>
        <authorList>
            <person name="Komaki H."/>
            <person name="Tamura T."/>
        </authorList>
    </citation>
    <scope>NUCLEOTIDE SEQUENCE</scope>
    <source>
        <strain evidence="1">NBRC 109076</strain>
    </source>
</reference>
<organism evidence="1 2">
    <name type="scientific">Actinoplanes siamensis</name>
    <dbReference type="NCBI Taxonomy" id="1223317"/>
    <lineage>
        <taxon>Bacteria</taxon>
        <taxon>Bacillati</taxon>
        <taxon>Actinomycetota</taxon>
        <taxon>Actinomycetes</taxon>
        <taxon>Micromonosporales</taxon>
        <taxon>Micromonosporaceae</taxon>
        <taxon>Actinoplanes</taxon>
    </lineage>
</organism>
<protein>
    <submittedName>
        <fullName evidence="1">Uncharacterized protein</fullName>
    </submittedName>
</protein>
<evidence type="ECO:0000313" key="2">
    <source>
        <dbReference type="Proteomes" id="UP000629619"/>
    </source>
</evidence>
<dbReference type="EMBL" id="BOMW01000071">
    <property type="protein sequence ID" value="GIF08975.1"/>
    <property type="molecule type" value="Genomic_DNA"/>
</dbReference>
<accession>A0A919NDY7</accession>
<comment type="caution">
    <text evidence="1">The sequence shown here is derived from an EMBL/GenBank/DDBJ whole genome shotgun (WGS) entry which is preliminary data.</text>
</comment>
<evidence type="ECO:0000313" key="1">
    <source>
        <dbReference type="EMBL" id="GIF08975.1"/>
    </source>
</evidence>
<keyword evidence="2" id="KW-1185">Reference proteome</keyword>
<dbReference type="Gene3D" id="3.40.50.2000">
    <property type="entry name" value="Glycogen Phosphorylase B"/>
    <property type="match status" value="1"/>
</dbReference>
<sequence>MRIPSCSARPRLRATRCRCCRSPRPGTRLPCSPTPACTAPPEPQLQTAGFAPIKDLLAVSDVVVSAGGAGTVLSGLNAGLPWV</sequence>
<gene>
    <name evidence="1" type="ORF">Asi03nite_65130</name>
</gene>
<dbReference type="AlphaFoldDB" id="A0A919NDY7"/>
<name>A0A919NDY7_9ACTN</name>
<dbReference type="SUPFAM" id="SSF53756">
    <property type="entry name" value="UDP-Glycosyltransferase/glycogen phosphorylase"/>
    <property type="match status" value="1"/>
</dbReference>
<proteinExistence type="predicted"/>
<dbReference type="Proteomes" id="UP000629619">
    <property type="component" value="Unassembled WGS sequence"/>
</dbReference>